<reference evidence="4 5" key="1">
    <citation type="submission" date="2017-02" db="EMBL/GenBank/DDBJ databases">
        <authorList>
            <person name="Jeong S."/>
        </authorList>
    </citation>
    <scope>NUCLEOTIDE SEQUENCE [LARGE SCALE GENOMIC DNA]</scope>
    <source>
        <strain evidence="4 5">RMAR6-6</strain>
        <plasmid evidence="4 5">unnamed1</plasmid>
    </source>
</reference>
<gene>
    <name evidence="4" type="ORF">B0E33_28760</name>
</gene>
<feature type="domain" description="Bacterial sugar transferase" evidence="3">
    <location>
        <begin position="3"/>
        <end position="176"/>
    </location>
</feature>
<proteinExistence type="inferred from homology"/>
<sequence length="206" mass="22600">MNRFIEILLCLCALVFAFPFFVFAALLTLLTLGRPVFFTQTRAGKGGTVFILAKLRTMSDARDAGGNLLPDERRVSTSGIWLRRLRLDEFPQLLSILRGEMALVGPRPLKPETVAQFGADGVRRGAVRPGLTGWAQVSGNTSLSNEEKLRLDLWYIAHRSAALDLQIIFETIGVALFGEHKNASRLDAASSWKGLDNGADNKQVSA</sequence>
<protein>
    <submittedName>
        <fullName evidence="4">UDP-galactose phosphate transferase</fullName>
    </submittedName>
</protein>
<dbReference type="PANTHER" id="PTHR30576:SF8">
    <property type="entry name" value="UNDECAPRENYL-PHOSPHATE GALACTOSE PHOSPHOTRANSFERASE"/>
    <property type="match status" value="1"/>
</dbReference>
<evidence type="ECO:0000313" key="5">
    <source>
        <dbReference type="Proteomes" id="UP000188174"/>
    </source>
</evidence>
<comment type="similarity">
    <text evidence="1">Belongs to the bacterial sugar transferase family.</text>
</comment>
<keyword evidence="2" id="KW-0270">Exopolysaccharide synthesis</keyword>
<dbReference type="InterPro" id="IPR003362">
    <property type="entry name" value="Bact_transf"/>
</dbReference>
<keyword evidence="4" id="KW-0614">Plasmid</keyword>
<dbReference type="PANTHER" id="PTHR30576">
    <property type="entry name" value="COLANIC BIOSYNTHESIS UDP-GLUCOSE LIPID CARRIER TRANSFERASE"/>
    <property type="match status" value="1"/>
</dbReference>
<geneLocation type="plasmid" evidence="4 5">
    <name>unnamed1</name>
</geneLocation>
<dbReference type="GO" id="GO:0016740">
    <property type="term" value="F:transferase activity"/>
    <property type="evidence" value="ECO:0007669"/>
    <property type="project" value="UniProtKB-KW"/>
</dbReference>
<keyword evidence="5" id="KW-1185">Reference proteome</keyword>
<name>A0ABN4X8L9_9HYPH</name>
<dbReference type="EMBL" id="CP019631">
    <property type="protein sequence ID" value="AQQ07810.1"/>
    <property type="molecule type" value="Genomic_DNA"/>
</dbReference>
<dbReference type="RefSeq" id="WP_077293939.1">
    <property type="nucleotide sequence ID" value="NZ_CP019631.1"/>
</dbReference>
<dbReference type="Pfam" id="PF02397">
    <property type="entry name" value="Bac_transf"/>
    <property type="match status" value="1"/>
</dbReference>
<organism evidence="4 5">
    <name type="scientific">Roseibium algicola</name>
    <dbReference type="NCBI Taxonomy" id="2857014"/>
    <lineage>
        <taxon>Bacteria</taxon>
        <taxon>Pseudomonadati</taxon>
        <taxon>Pseudomonadota</taxon>
        <taxon>Alphaproteobacteria</taxon>
        <taxon>Hyphomicrobiales</taxon>
        <taxon>Stappiaceae</taxon>
        <taxon>Roseibium</taxon>
    </lineage>
</organism>
<dbReference type="Proteomes" id="UP000188174">
    <property type="component" value="Plasmid unnamed1"/>
</dbReference>
<accession>A0ABN4X8L9</accession>
<keyword evidence="4" id="KW-0808">Transferase</keyword>
<evidence type="ECO:0000256" key="2">
    <source>
        <dbReference type="ARBA" id="ARBA00023169"/>
    </source>
</evidence>
<evidence type="ECO:0000256" key="1">
    <source>
        <dbReference type="ARBA" id="ARBA00006464"/>
    </source>
</evidence>
<evidence type="ECO:0000313" key="4">
    <source>
        <dbReference type="EMBL" id="AQQ07810.1"/>
    </source>
</evidence>
<evidence type="ECO:0000259" key="3">
    <source>
        <dbReference type="Pfam" id="PF02397"/>
    </source>
</evidence>